<dbReference type="Gene3D" id="3.40.630.10">
    <property type="entry name" value="Zn peptidases"/>
    <property type="match status" value="1"/>
</dbReference>
<dbReference type="PROSITE" id="PS00759">
    <property type="entry name" value="ARGE_DAPE_CPG2_2"/>
    <property type="match status" value="1"/>
</dbReference>
<dbReference type="SUPFAM" id="SSF53187">
    <property type="entry name" value="Zn-dependent exopeptidases"/>
    <property type="match status" value="1"/>
</dbReference>
<comment type="cofactor">
    <cofactor evidence="1">
        <name>Zn(2+)</name>
        <dbReference type="ChEBI" id="CHEBI:29105"/>
    </cofactor>
</comment>
<organism evidence="6">
    <name type="scientific">marine metagenome</name>
    <dbReference type="NCBI Taxonomy" id="408172"/>
    <lineage>
        <taxon>unclassified sequences</taxon>
        <taxon>metagenomes</taxon>
        <taxon>ecological metagenomes</taxon>
    </lineage>
</organism>
<keyword evidence="3" id="KW-0378">Hydrolase</keyword>
<reference evidence="6" key="1">
    <citation type="submission" date="2018-05" db="EMBL/GenBank/DDBJ databases">
        <authorList>
            <person name="Lanie J.A."/>
            <person name="Ng W.-L."/>
            <person name="Kazmierczak K.M."/>
            <person name="Andrzejewski T.M."/>
            <person name="Davidsen T.M."/>
            <person name="Wayne K.J."/>
            <person name="Tettelin H."/>
            <person name="Glass J.I."/>
            <person name="Rusch D."/>
            <person name="Podicherti R."/>
            <person name="Tsui H.-C.T."/>
            <person name="Winkler M.E."/>
        </authorList>
    </citation>
    <scope>NUCLEOTIDE SEQUENCE</scope>
</reference>
<dbReference type="Pfam" id="PF01546">
    <property type="entry name" value="Peptidase_M20"/>
    <property type="match status" value="1"/>
</dbReference>
<dbReference type="EMBL" id="UINC01000917">
    <property type="protein sequence ID" value="SUZ63519.1"/>
    <property type="molecule type" value="Genomic_DNA"/>
</dbReference>
<dbReference type="SUPFAM" id="SSF55031">
    <property type="entry name" value="Bacterial exopeptidase dimerisation domain"/>
    <property type="match status" value="1"/>
</dbReference>
<name>A0A381PBD9_9ZZZZ</name>
<dbReference type="InterPro" id="IPR036264">
    <property type="entry name" value="Bact_exopeptidase_dim_dom"/>
</dbReference>
<keyword evidence="4" id="KW-0862">Zinc</keyword>
<dbReference type="GO" id="GO:0016787">
    <property type="term" value="F:hydrolase activity"/>
    <property type="evidence" value="ECO:0007669"/>
    <property type="project" value="UniProtKB-KW"/>
</dbReference>
<dbReference type="CDD" id="cd08659">
    <property type="entry name" value="M20_ArgE_DapE-like"/>
    <property type="match status" value="1"/>
</dbReference>
<keyword evidence="2" id="KW-0479">Metal-binding</keyword>
<accession>A0A381PBD9</accession>
<feature type="domain" description="Peptidase M20 dimerisation" evidence="5">
    <location>
        <begin position="173"/>
        <end position="276"/>
    </location>
</feature>
<evidence type="ECO:0000259" key="5">
    <source>
        <dbReference type="Pfam" id="PF07687"/>
    </source>
</evidence>
<evidence type="ECO:0000256" key="2">
    <source>
        <dbReference type="ARBA" id="ARBA00022723"/>
    </source>
</evidence>
<dbReference type="AlphaFoldDB" id="A0A381PBD9"/>
<gene>
    <name evidence="6" type="ORF">METZ01_LOCUS16373</name>
</gene>
<dbReference type="PANTHER" id="PTHR43808:SF32">
    <property type="entry name" value="ARGE_DAPE-RELATED DEACYLASE"/>
    <property type="match status" value="1"/>
</dbReference>
<dbReference type="Gene3D" id="3.30.70.360">
    <property type="match status" value="1"/>
</dbReference>
<proteinExistence type="predicted"/>
<dbReference type="GO" id="GO:0046872">
    <property type="term" value="F:metal ion binding"/>
    <property type="evidence" value="ECO:0007669"/>
    <property type="project" value="UniProtKB-KW"/>
</dbReference>
<evidence type="ECO:0000256" key="3">
    <source>
        <dbReference type="ARBA" id="ARBA00022801"/>
    </source>
</evidence>
<evidence type="ECO:0000313" key="6">
    <source>
        <dbReference type="EMBL" id="SUZ63519.1"/>
    </source>
</evidence>
<dbReference type="InterPro" id="IPR011650">
    <property type="entry name" value="Peptidase_M20_dimer"/>
</dbReference>
<evidence type="ECO:0000256" key="4">
    <source>
        <dbReference type="ARBA" id="ARBA00022833"/>
    </source>
</evidence>
<dbReference type="InterPro" id="IPR050072">
    <property type="entry name" value="Peptidase_M20A"/>
</dbReference>
<dbReference type="InterPro" id="IPR001261">
    <property type="entry name" value="ArgE/DapE_CS"/>
</dbReference>
<evidence type="ECO:0000256" key="1">
    <source>
        <dbReference type="ARBA" id="ARBA00001947"/>
    </source>
</evidence>
<sequence>MPDTDPVSLTCDLLRYNTVNPPGEERACAKRLGRVLEDVGFRISYYEFAEKRTSLVATLAGSDNGLPICFTGHMDVVPLGMNPWRRDPFAGERDGDRLYGRGSTDMKGALAAIVLAARHFATLPKRKAGLVLVFTAGEETRCEGSHYLAAQPDALGSAGAIVVGEPTANQPLVGHKGLVRYHIKTTGVTAHASMPEQGDNAIHKIANVVRQLTHFNFGVEPHPLMGLPTLNVGTITGGLNINSVPDEAEIGIDIRTIPGQTAESIQKQLQGALGSEVDVMNIASENSVLTDSRNEWVQQVYEVMETRLGRRPEPATAVYFTDGSVMKPAYGDPPTVILGPGDPKCAHKTDEYCSIENLAMVTDAYLEIMCRWCMSS</sequence>
<dbReference type="PANTHER" id="PTHR43808">
    <property type="entry name" value="ACETYLORNITHINE DEACETYLASE"/>
    <property type="match status" value="1"/>
</dbReference>
<dbReference type="InterPro" id="IPR002933">
    <property type="entry name" value="Peptidase_M20"/>
</dbReference>
<protein>
    <recommendedName>
        <fullName evidence="5">Peptidase M20 dimerisation domain-containing protein</fullName>
    </recommendedName>
</protein>
<dbReference type="Pfam" id="PF07687">
    <property type="entry name" value="M20_dimer"/>
    <property type="match status" value="1"/>
</dbReference>